<evidence type="ECO:0000313" key="2">
    <source>
        <dbReference type="EMBL" id="SNB82221.1"/>
    </source>
</evidence>
<organism evidence="2 3">
    <name type="scientific">Rhodoblastus acidophilus</name>
    <name type="common">Rhodopseudomonas acidophila</name>
    <dbReference type="NCBI Taxonomy" id="1074"/>
    <lineage>
        <taxon>Bacteria</taxon>
        <taxon>Pseudomonadati</taxon>
        <taxon>Pseudomonadota</taxon>
        <taxon>Alphaproteobacteria</taxon>
        <taxon>Hyphomicrobiales</taxon>
        <taxon>Rhodoblastaceae</taxon>
        <taxon>Rhodoblastus</taxon>
    </lineage>
</organism>
<dbReference type="InterPro" id="IPR028098">
    <property type="entry name" value="Glyco_trans_4-like_N"/>
</dbReference>
<dbReference type="PANTHER" id="PTHR45947">
    <property type="entry name" value="SULFOQUINOVOSYL TRANSFERASE SQD2"/>
    <property type="match status" value="1"/>
</dbReference>
<protein>
    <submittedName>
        <fullName evidence="2">Glycosyltransferase involved in cell wall bisynthesis</fullName>
    </submittedName>
</protein>
<dbReference type="EMBL" id="FYDG01000019">
    <property type="protein sequence ID" value="SNB82221.1"/>
    <property type="molecule type" value="Genomic_DNA"/>
</dbReference>
<dbReference type="GO" id="GO:0016758">
    <property type="term" value="F:hexosyltransferase activity"/>
    <property type="evidence" value="ECO:0007669"/>
    <property type="project" value="TreeGrafter"/>
</dbReference>
<dbReference type="RefSeq" id="WP_245295405.1">
    <property type="nucleotide sequence ID" value="NZ_FYDG01000019.1"/>
</dbReference>
<evidence type="ECO:0000259" key="1">
    <source>
        <dbReference type="Pfam" id="PF13439"/>
    </source>
</evidence>
<dbReference type="Proteomes" id="UP000198418">
    <property type="component" value="Unassembled WGS sequence"/>
</dbReference>
<dbReference type="Gene3D" id="3.40.50.2000">
    <property type="entry name" value="Glycogen Phosphorylase B"/>
    <property type="match status" value="2"/>
</dbReference>
<reference evidence="3" key="1">
    <citation type="submission" date="2017-06" db="EMBL/GenBank/DDBJ databases">
        <authorList>
            <person name="Varghese N."/>
            <person name="Submissions S."/>
        </authorList>
    </citation>
    <scope>NUCLEOTIDE SEQUENCE [LARGE SCALE GENOMIC DNA]</scope>
    <source>
        <strain evidence="3">DSM 137</strain>
    </source>
</reference>
<feature type="domain" description="Glycosyltransferase subfamily 4-like N-terminal" evidence="1">
    <location>
        <begin position="18"/>
        <end position="185"/>
    </location>
</feature>
<sequence>MRSNEKSLRILHVFRAPVGGLFRHVMDLAGEQASRGHEVGLIVDSLAGGERAEQQLAAIAPRMKLGVVRFPMHREPHLGDLSVLARTYARIWRLRPDIVHAHGAKGGLYARLTGFLPLPKRPARVYTPHGGSFHQVAGHRAYMLAERLLGRQTDLLQFESDYMARKYASEIGPGAALVNVARNGVCAGDFVKVTPPPDAAEFVYVGELAARKGVDILIEALAKIHAGGQFAPRLVIIGSGPDREALAALVEQSGLSRHITMRDPQPAQKALAAGRIVVAPSRVESLPYMFLEAIACGRPLIAAAVGGVEEIFGPYRDKLIPPGDPAALAAAMVAALQENETAQQDACAALTQYVKDNFQIASMVDSIMDGYARALARREPQAIQNSLRAQ</sequence>
<dbReference type="Pfam" id="PF13692">
    <property type="entry name" value="Glyco_trans_1_4"/>
    <property type="match status" value="1"/>
</dbReference>
<dbReference type="InterPro" id="IPR050194">
    <property type="entry name" value="Glycosyltransferase_grp1"/>
</dbReference>
<accession>A0A212S9R8</accession>
<evidence type="ECO:0000313" key="3">
    <source>
        <dbReference type="Proteomes" id="UP000198418"/>
    </source>
</evidence>
<dbReference type="AlphaFoldDB" id="A0A212S9R8"/>
<dbReference type="Pfam" id="PF13439">
    <property type="entry name" value="Glyco_transf_4"/>
    <property type="match status" value="1"/>
</dbReference>
<dbReference type="PANTHER" id="PTHR45947:SF3">
    <property type="entry name" value="SULFOQUINOVOSYL TRANSFERASE SQD2"/>
    <property type="match status" value="1"/>
</dbReference>
<name>A0A212S9R8_RHOAC</name>
<dbReference type="SUPFAM" id="SSF53756">
    <property type="entry name" value="UDP-Glycosyltransferase/glycogen phosphorylase"/>
    <property type="match status" value="1"/>
</dbReference>
<keyword evidence="2" id="KW-0808">Transferase</keyword>
<gene>
    <name evidence="2" type="ORF">SAMN06265338_1193</name>
</gene>
<keyword evidence="3" id="KW-1185">Reference proteome</keyword>
<proteinExistence type="predicted"/>